<reference evidence="1 2" key="1">
    <citation type="journal article" date="2014" name="ISME J.">
        <title>Adaptation of an abundant Roseobacter RCA organism to pelagic systems revealed by genomic and transcriptomic analyses.</title>
        <authorList>
            <person name="Voget S."/>
            <person name="Wemheuer B."/>
            <person name="Brinkhoff T."/>
            <person name="Vollmers J."/>
            <person name="Dietrich S."/>
            <person name="Giebel H.A."/>
            <person name="Beardsley C."/>
            <person name="Sardemann C."/>
            <person name="Bakenhus I."/>
            <person name="Billerbeck S."/>
            <person name="Daniel R."/>
            <person name="Simon M."/>
        </authorList>
    </citation>
    <scope>NUCLEOTIDE SEQUENCE [LARGE SCALE GENOMIC DNA]</scope>
    <source>
        <strain evidence="1 2">RCA23</strain>
    </source>
</reference>
<keyword evidence="2" id="KW-1185">Reference proteome</keyword>
<accession>A0AAN0RGM0</accession>
<gene>
    <name evidence="1" type="ORF">RCA23_c02210</name>
</gene>
<evidence type="ECO:0000313" key="1">
    <source>
        <dbReference type="EMBL" id="AII85786.1"/>
    </source>
</evidence>
<dbReference type="EMBL" id="CP003984">
    <property type="protein sequence ID" value="AII85786.1"/>
    <property type="molecule type" value="Genomic_DNA"/>
</dbReference>
<dbReference type="AlphaFoldDB" id="A0AAN0RGM0"/>
<dbReference type="KEGG" id="ptp:RCA23_c02210"/>
<name>A0AAN0RGM0_9RHOB</name>
<dbReference type="Proteomes" id="UP000028680">
    <property type="component" value="Chromosome"/>
</dbReference>
<organism evidence="1 2">
    <name type="scientific">Planktomarina temperata RCA23</name>
    <dbReference type="NCBI Taxonomy" id="666509"/>
    <lineage>
        <taxon>Bacteria</taxon>
        <taxon>Pseudomonadati</taxon>
        <taxon>Pseudomonadota</taxon>
        <taxon>Alphaproteobacteria</taxon>
        <taxon>Rhodobacterales</taxon>
        <taxon>Paracoccaceae</taxon>
        <taxon>Planktomarina</taxon>
    </lineage>
</organism>
<dbReference type="RefSeq" id="WP_044048677.1">
    <property type="nucleotide sequence ID" value="NZ_CP003984.1"/>
</dbReference>
<sequence>MDEVEFQAFLDRISACWVDRDFQTWVDHIALPFTSITLNGQLYNDSIESLRKDWDLYCQALDTLKISQIIRKVMVIEASEEDTLIGTYQTQMFAEDRRVVGPYTSSAMLIHDGKTWRISSIMNALGHRDWTTREYLT</sequence>
<proteinExistence type="predicted"/>
<evidence type="ECO:0008006" key="3">
    <source>
        <dbReference type="Google" id="ProtNLM"/>
    </source>
</evidence>
<protein>
    <recommendedName>
        <fullName evidence="3">SnoaL-like domain-containing protein</fullName>
    </recommendedName>
</protein>
<evidence type="ECO:0000313" key="2">
    <source>
        <dbReference type="Proteomes" id="UP000028680"/>
    </source>
</evidence>